<accession>A0A2T3BAH1</accession>
<protein>
    <submittedName>
        <fullName evidence="2">Uncharacterized protein</fullName>
    </submittedName>
</protein>
<evidence type="ECO:0000313" key="3">
    <source>
        <dbReference type="Proteomes" id="UP000241818"/>
    </source>
</evidence>
<keyword evidence="3" id="KW-1185">Reference proteome</keyword>
<dbReference type="EMBL" id="KZ679007">
    <property type="protein sequence ID" value="PSS25327.1"/>
    <property type="molecule type" value="Genomic_DNA"/>
</dbReference>
<evidence type="ECO:0000313" key="2">
    <source>
        <dbReference type="EMBL" id="PSS25327.1"/>
    </source>
</evidence>
<keyword evidence="1" id="KW-0812">Transmembrane</keyword>
<sequence>MHIYSVLFCGRTLGGRCDFCFEPRKVFFCVCFTLHYTKTRSTRSRFLVIAEDFYVLIIYFFTLAESMRI</sequence>
<proteinExistence type="predicted"/>
<dbReference type="AlphaFoldDB" id="A0A2T3BAH1"/>
<keyword evidence="1" id="KW-1133">Transmembrane helix</keyword>
<dbReference type="GeneID" id="36572293"/>
<reference evidence="2 3" key="1">
    <citation type="journal article" date="2018" name="New Phytol.">
        <title>Comparative genomics and transcriptomics depict ericoid mycorrhizal fungi as versatile saprotrophs and plant mutualists.</title>
        <authorList>
            <person name="Martino E."/>
            <person name="Morin E."/>
            <person name="Grelet G.A."/>
            <person name="Kuo A."/>
            <person name="Kohler A."/>
            <person name="Daghino S."/>
            <person name="Barry K.W."/>
            <person name="Cichocki N."/>
            <person name="Clum A."/>
            <person name="Dockter R.B."/>
            <person name="Hainaut M."/>
            <person name="Kuo R.C."/>
            <person name="LaButti K."/>
            <person name="Lindahl B.D."/>
            <person name="Lindquist E.A."/>
            <person name="Lipzen A."/>
            <person name="Khouja H.R."/>
            <person name="Magnuson J."/>
            <person name="Murat C."/>
            <person name="Ohm R.A."/>
            <person name="Singer S.W."/>
            <person name="Spatafora J.W."/>
            <person name="Wang M."/>
            <person name="Veneault-Fourrey C."/>
            <person name="Henrissat B."/>
            <person name="Grigoriev I.V."/>
            <person name="Martin F.M."/>
            <person name="Perotto S."/>
        </authorList>
    </citation>
    <scope>NUCLEOTIDE SEQUENCE [LARGE SCALE GENOMIC DNA]</scope>
    <source>
        <strain evidence="2 3">ATCC 22711</strain>
    </source>
</reference>
<dbReference type="RefSeq" id="XP_024723926.1">
    <property type="nucleotide sequence ID" value="XM_024864212.1"/>
</dbReference>
<dbReference type="InParanoid" id="A0A2T3BAH1"/>
<evidence type="ECO:0000256" key="1">
    <source>
        <dbReference type="SAM" id="Phobius"/>
    </source>
</evidence>
<gene>
    <name evidence="2" type="ORF">M430DRAFT_200810</name>
</gene>
<name>A0A2T3BAH1_AMORE</name>
<dbReference type="Proteomes" id="UP000241818">
    <property type="component" value="Unassembled WGS sequence"/>
</dbReference>
<feature type="transmembrane region" description="Helical" evidence="1">
    <location>
        <begin position="46"/>
        <end position="64"/>
    </location>
</feature>
<organism evidence="2 3">
    <name type="scientific">Amorphotheca resinae ATCC 22711</name>
    <dbReference type="NCBI Taxonomy" id="857342"/>
    <lineage>
        <taxon>Eukaryota</taxon>
        <taxon>Fungi</taxon>
        <taxon>Dikarya</taxon>
        <taxon>Ascomycota</taxon>
        <taxon>Pezizomycotina</taxon>
        <taxon>Leotiomycetes</taxon>
        <taxon>Helotiales</taxon>
        <taxon>Amorphothecaceae</taxon>
        <taxon>Amorphotheca</taxon>
    </lineage>
</organism>
<keyword evidence="1" id="KW-0472">Membrane</keyword>